<organism evidence="2 3">
    <name type="scientific">Coemansia spiralis</name>
    <dbReference type="NCBI Taxonomy" id="417178"/>
    <lineage>
        <taxon>Eukaryota</taxon>
        <taxon>Fungi</taxon>
        <taxon>Fungi incertae sedis</taxon>
        <taxon>Zoopagomycota</taxon>
        <taxon>Kickxellomycotina</taxon>
        <taxon>Kickxellomycetes</taxon>
        <taxon>Kickxellales</taxon>
        <taxon>Kickxellaceae</taxon>
        <taxon>Coemansia</taxon>
    </lineage>
</organism>
<comment type="caution">
    <text evidence="2">The sequence shown here is derived from an EMBL/GenBank/DDBJ whole genome shotgun (WGS) entry which is preliminary data.</text>
</comment>
<dbReference type="AlphaFoldDB" id="A0A9W8GGX2"/>
<dbReference type="EMBL" id="JANBTX010000159">
    <property type="protein sequence ID" value="KAJ2685306.1"/>
    <property type="molecule type" value="Genomic_DNA"/>
</dbReference>
<sequence length="194" mass="20175">MITPLLPYTKATPWPTHTPPSVAEGYQLPVPMSMPKPSPPLSPVPHTVANEAKLVLAPEAYAVEAPCAVTFRAVIKSELVPAPKAAITVVVETITPEAIVTAALSAVAAKAGIVEPEPVPVVEATVDVMEPVQTVECTIDVLLLGTPKCTFESTDTSASNAAKHPSAGSPDAPDKKKQHMHGYCGGYAARGKLL</sequence>
<proteinExistence type="predicted"/>
<dbReference type="Proteomes" id="UP001151516">
    <property type="component" value="Unassembled WGS sequence"/>
</dbReference>
<name>A0A9W8GGX2_9FUNG</name>
<accession>A0A9W8GGX2</accession>
<gene>
    <name evidence="2" type="ORF">IWW39_004342</name>
</gene>
<reference evidence="2" key="1">
    <citation type="submission" date="2022-07" db="EMBL/GenBank/DDBJ databases">
        <title>Phylogenomic reconstructions and comparative analyses of Kickxellomycotina fungi.</title>
        <authorList>
            <person name="Reynolds N.K."/>
            <person name="Stajich J.E."/>
            <person name="Barry K."/>
            <person name="Grigoriev I.V."/>
            <person name="Crous P."/>
            <person name="Smith M.E."/>
        </authorList>
    </citation>
    <scope>NUCLEOTIDE SEQUENCE</scope>
    <source>
        <strain evidence="2">CBS 109367</strain>
    </source>
</reference>
<evidence type="ECO:0000313" key="2">
    <source>
        <dbReference type="EMBL" id="KAJ2685306.1"/>
    </source>
</evidence>
<feature type="region of interest" description="Disordered" evidence="1">
    <location>
        <begin position="154"/>
        <end position="179"/>
    </location>
</feature>
<evidence type="ECO:0000313" key="3">
    <source>
        <dbReference type="Proteomes" id="UP001151516"/>
    </source>
</evidence>
<evidence type="ECO:0000256" key="1">
    <source>
        <dbReference type="SAM" id="MobiDB-lite"/>
    </source>
</evidence>
<protein>
    <submittedName>
        <fullName evidence="2">Uncharacterized protein</fullName>
    </submittedName>
</protein>
<keyword evidence="3" id="KW-1185">Reference proteome</keyword>